<dbReference type="Proteomes" id="UP000199138">
    <property type="component" value="Unassembled WGS sequence"/>
</dbReference>
<dbReference type="STRING" id="1224947.SAMN05216480_11262"/>
<name>A0A1I7I1H7_9FLAO</name>
<dbReference type="AlphaFoldDB" id="A0A1I7I1H7"/>
<sequence>MPLYITKTYNLLNMQYWNQNNSKANKLIVIKDGVIYKGNPKYEVYNRLTSNAQLDFLEGLFSIPYNYITAIENQHGKNELKIYYRKDSEEELILEDEQVKNEIFEHLRQELPEFSYSKEHPSLWKYAKPQFFALLIVTGLYIYMLHL</sequence>
<dbReference type="EMBL" id="FPBK01000012">
    <property type="protein sequence ID" value="SFU66767.1"/>
    <property type="molecule type" value="Genomic_DNA"/>
</dbReference>
<keyword evidence="2" id="KW-1185">Reference proteome</keyword>
<accession>A0A1I7I1H7</accession>
<evidence type="ECO:0000313" key="1">
    <source>
        <dbReference type="EMBL" id="SFU66767.1"/>
    </source>
</evidence>
<proteinExistence type="predicted"/>
<evidence type="ECO:0000313" key="2">
    <source>
        <dbReference type="Proteomes" id="UP000199138"/>
    </source>
</evidence>
<protein>
    <submittedName>
        <fullName evidence="1">Uncharacterized protein</fullName>
    </submittedName>
</protein>
<reference evidence="1 2" key="1">
    <citation type="submission" date="2016-10" db="EMBL/GenBank/DDBJ databases">
        <authorList>
            <person name="de Groot N.N."/>
        </authorList>
    </citation>
    <scope>NUCLEOTIDE SEQUENCE [LARGE SCALE GENOMIC DNA]</scope>
    <source>
        <strain evidence="1 2">CGMCC 1.12333</strain>
    </source>
</reference>
<gene>
    <name evidence="1" type="ORF">SAMN05216480_11262</name>
</gene>
<organism evidence="1 2">
    <name type="scientific">Pustulibacterium marinum</name>
    <dbReference type="NCBI Taxonomy" id="1224947"/>
    <lineage>
        <taxon>Bacteria</taxon>
        <taxon>Pseudomonadati</taxon>
        <taxon>Bacteroidota</taxon>
        <taxon>Flavobacteriia</taxon>
        <taxon>Flavobacteriales</taxon>
        <taxon>Flavobacteriaceae</taxon>
        <taxon>Pustulibacterium</taxon>
    </lineage>
</organism>